<dbReference type="Gene3D" id="2.40.50.100">
    <property type="match status" value="1"/>
</dbReference>
<feature type="coiled-coil region" evidence="10">
    <location>
        <begin position="228"/>
        <end position="262"/>
    </location>
</feature>
<proteinExistence type="inferred from homology"/>
<dbReference type="Pfam" id="PF26002">
    <property type="entry name" value="Beta-barrel_AprE"/>
    <property type="match status" value="1"/>
</dbReference>
<accession>A0A0P1HZM6</accession>
<comment type="subcellular location">
    <subcellularLocation>
        <location evidence="1 9">Cell inner membrane</location>
        <topology evidence="1 9">Single-pass membrane protein</topology>
    </subcellularLocation>
</comment>
<keyword evidence="10" id="KW-0175">Coiled coil</keyword>
<keyword evidence="14" id="KW-1185">Reference proteome</keyword>
<dbReference type="InterPro" id="IPR010129">
    <property type="entry name" value="T1SS_HlyD"/>
</dbReference>
<evidence type="ECO:0000256" key="2">
    <source>
        <dbReference type="ARBA" id="ARBA00009477"/>
    </source>
</evidence>
<dbReference type="AlphaFoldDB" id="A0A0P1HZM6"/>
<dbReference type="PANTHER" id="PTHR30386">
    <property type="entry name" value="MEMBRANE FUSION SUBUNIT OF EMRAB-TOLC MULTIDRUG EFFLUX PUMP"/>
    <property type="match status" value="1"/>
</dbReference>
<dbReference type="Pfam" id="PF25994">
    <property type="entry name" value="HH_AprE"/>
    <property type="match status" value="1"/>
</dbReference>
<evidence type="ECO:0000313" key="14">
    <source>
        <dbReference type="Proteomes" id="UP000051870"/>
    </source>
</evidence>
<keyword evidence="6 9" id="KW-0812">Transmembrane</keyword>
<dbReference type="InterPro" id="IPR058781">
    <property type="entry name" value="HH_AprE-like"/>
</dbReference>
<keyword evidence="7 9" id="KW-1133">Transmembrane helix</keyword>
<evidence type="ECO:0000256" key="3">
    <source>
        <dbReference type="ARBA" id="ARBA00022448"/>
    </source>
</evidence>
<dbReference type="NCBIfam" id="TIGR01843">
    <property type="entry name" value="type_I_hlyD"/>
    <property type="match status" value="1"/>
</dbReference>
<dbReference type="GO" id="GO:0005886">
    <property type="term" value="C:plasma membrane"/>
    <property type="evidence" value="ECO:0007669"/>
    <property type="project" value="UniProtKB-SubCell"/>
</dbReference>
<dbReference type="PRINTS" id="PR01490">
    <property type="entry name" value="RTXTOXIND"/>
</dbReference>
<sequence>MSRQDWQIREFAQGQDAARLGRSARSLTLLLIALVTLLVAALVWASQARIEEVARAQGRVVPSGKARVLESLEGGIIRDILVREGDVVQAGDILVRIDDTGSSASLGELKAQMYALSIRGMRLASELRGDEVLTFENTTVDPESAEALREIAIFDSRLASYFGQRAVLEAQLNQRQREIEETEGNLTRVAEGIALLQEEIDLKNASGVVPRAQIIPIERELSARRQEEDALASRREQARAALREAEARLEELRLQRRAEISLERSDTLNQISVIEESIKSASDVVSRADLRAPVTGIVSVLNVHTIGSVIAPGEELLQIVPQEDRLQVEGRIRPEDVAFVYAGLPASVKLTSFDFTIYGALAGRVMRVGADAQQDEATGEIYFPIIVETDSNVLTRGDENHEIRPGMVASLDIQTGERTVLDYLLKPFRKARLEALRER</sequence>
<keyword evidence="5 9" id="KW-0997">Cell inner membrane</keyword>
<keyword evidence="8 9" id="KW-0472">Membrane</keyword>
<evidence type="ECO:0000256" key="5">
    <source>
        <dbReference type="ARBA" id="ARBA00022519"/>
    </source>
</evidence>
<feature type="domain" description="AprE-like beta-barrel" evidence="12">
    <location>
        <begin position="326"/>
        <end position="416"/>
    </location>
</feature>
<dbReference type="InterPro" id="IPR050739">
    <property type="entry name" value="MFP"/>
</dbReference>
<dbReference type="STRING" id="1715693.PH7735_00010"/>
<feature type="coiled-coil region" evidence="10">
    <location>
        <begin position="165"/>
        <end position="199"/>
    </location>
</feature>
<dbReference type="Proteomes" id="UP000051870">
    <property type="component" value="Unassembled WGS sequence"/>
</dbReference>
<dbReference type="SUPFAM" id="SSF111369">
    <property type="entry name" value="HlyD-like secretion proteins"/>
    <property type="match status" value="1"/>
</dbReference>
<name>A0A0P1HZM6_9RHOB</name>
<protein>
    <recommendedName>
        <fullName evidence="9">Membrane fusion protein (MFP) family protein</fullName>
    </recommendedName>
</protein>
<evidence type="ECO:0000313" key="13">
    <source>
        <dbReference type="EMBL" id="CUJ81373.1"/>
    </source>
</evidence>
<evidence type="ECO:0000256" key="4">
    <source>
        <dbReference type="ARBA" id="ARBA00022475"/>
    </source>
</evidence>
<evidence type="ECO:0000256" key="10">
    <source>
        <dbReference type="SAM" id="Coils"/>
    </source>
</evidence>
<dbReference type="Gene3D" id="2.40.30.170">
    <property type="match status" value="1"/>
</dbReference>
<feature type="transmembrane region" description="Helical" evidence="9">
    <location>
        <begin position="27"/>
        <end position="45"/>
    </location>
</feature>
<organism evidence="13 14">
    <name type="scientific">Shimia thalassica</name>
    <dbReference type="NCBI Taxonomy" id="1715693"/>
    <lineage>
        <taxon>Bacteria</taxon>
        <taxon>Pseudomonadati</taxon>
        <taxon>Pseudomonadota</taxon>
        <taxon>Alphaproteobacteria</taxon>
        <taxon>Rhodobacterales</taxon>
        <taxon>Roseobacteraceae</taxon>
    </lineage>
</organism>
<evidence type="ECO:0000256" key="8">
    <source>
        <dbReference type="ARBA" id="ARBA00023136"/>
    </source>
</evidence>
<dbReference type="PANTHER" id="PTHR30386:SF26">
    <property type="entry name" value="TRANSPORT PROTEIN COMB"/>
    <property type="match status" value="1"/>
</dbReference>
<dbReference type="GO" id="GO:0015031">
    <property type="term" value="P:protein transport"/>
    <property type="evidence" value="ECO:0007669"/>
    <property type="project" value="InterPro"/>
</dbReference>
<evidence type="ECO:0000256" key="1">
    <source>
        <dbReference type="ARBA" id="ARBA00004377"/>
    </source>
</evidence>
<reference evidence="14" key="1">
    <citation type="submission" date="2015-09" db="EMBL/GenBank/DDBJ databases">
        <authorList>
            <person name="Rodrigo-Torres Lidia"/>
            <person name="Arahal R.David."/>
        </authorList>
    </citation>
    <scope>NUCLEOTIDE SEQUENCE [LARGE SCALE GENOMIC DNA]</scope>
    <source>
        <strain evidence="14">CECT 7735</strain>
    </source>
</reference>
<comment type="similarity">
    <text evidence="2 9">Belongs to the membrane fusion protein (MFP) (TC 8.A.1) family.</text>
</comment>
<gene>
    <name evidence="13" type="primary">prsE_1</name>
    <name evidence="13" type="ORF">PH7735_00010</name>
</gene>
<evidence type="ECO:0000259" key="11">
    <source>
        <dbReference type="Pfam" id="PF25994"/>
    </source>
</evidence>
<dbReference type="EMBL" id="CYTW01000001">
    <property type="protein sequence ID" value="CUJ81373.1"/>
    <property type="molecule type" value="Genomic_DNA"/>
</dbReference>
<evidence type="ECO:0000259" key="12">
    <source>
        <dbReference type="Pfam" id="PF26002"/>
    </source>
</evidence>
<keyword evidence="3 9" id="KW-0813">Transport</keyword>
<evidence type="ECO:0000256" key="6">
    <source>
        <dbReference type="ARBA" id="ARBA00022692"/>
    </source>
</evidence>
<evidence type="ECO:0000256" key="7">
    <source>
        <dbReference type="ARBA" id="ARBA00022989"/>
    </source>
</evidence>
<dbReference type="GeneID" id="83879116"/>
<dbReference type="RefSeq" id="WP_058309304.1">
    <property type="nucleotide sequence ID" value="NZ_CYTW01000001.1"/>
</dbReference>
<dbReference type="InterPro" id="IPR058982">
    <property type="entry name" value="Beta-barrel_AprE"/>
</dbReference>
<evidence type="ECO:0000256" key="9">
    <source>
        <dbReference type="RuleBase" id="RU365093"/>
    </source>
</evidence>
<keyword evidence="4 9" id="KW-1003">Cell membrane</keyword>
<feature type="domain" description="AprE-like long alpha-helical hairpin" evidence="11">
    <location>
        <begin position="103"/>
        <end position="284"/>
    </location>
</feature>